<protein>
    <submittedName>
        <fullName evidence="1">Uncharacterized protein</fullName>
    </submittedName>
</protein>
<sequence length="35" mass="3776">MGRFCGQALDGALDRDAVKEGNIGLGVNEHGELWF</sequence>
<accession>B3E1D1</accession>
<name>B3E1D1_METI4</name>
<dbReference type="EMBL" id="CP000975">
    <property type="protein sequence ID" value="ACD82927.1"/>
    <property type="molecule type" value="Genomic_DNA"/>
</dbReference>
<dbReference type="AlphaFoldDB" id="B3E1D1"/>
<evidence type="ECO:0000313" key="2">
    <source>
        <dbReference type="Proteomes" id="UP000009149"/>
    </source>
</evidence>
<gene>
    <name evidence="1" type="ordered locus">Minf_0872</name>
</gene>
<evidence type="ECO:0000313" key="1">
    <source>
        <dbReference type="EMBL" id="ACD82927.1"/>
    </source>
</evidence>
<dbReference type="Proteomes" id="UP000009149">
    <property type="component" value="Chromosome"/>
</dbReference>
<proteinExistence type="predicted"/>
<organism evidence="1 2">
    <name type="scientific">Methylacidiphilum infernorum (isolate V4)</name>
    <name type="common">Methylokorus infernorum (strain V4)</name>
    <dbReference type="NCBI Taxonomy" id="481448"/>
    <lineage>
        <taxon>Bacteria</taxon>
        <taxon>Pseudomonadati</taxon>
        <taxon>Verrucomicrobiota</taxon>
        <taxon>Methylacidiphilae</taxon>
        <taxon>Methylacidiphilales</taxon>
        <taxon>Methylacidiphilaceae</taxon>
        <taxon>Methylacidiphilum (ex Ratnadevi et al. 2023)</taxon>
    </lineage>
</organism>
<dbReference type="HOGENOM" id="CLU_3365854_0_0_0"/>
<dbReference type="KEGG" id="min:Minf_0872"/>
<reference evidence="1 2" key="1">
    <citation type="journal article" date="2008" name="Biol. Direct">
        <title>Complete genome sequence of the extremely acidophilic methanotroph isolate V4, Methylacidiphilum infernorum, a representative of the bacterial phylum Verrucomicrobia.</title>
        <authorList>
            <person name="Hou S."/>
            <person name="Makarova K.S."/>
            <person name="Saw J.H."/>
            <person name="Senin P."/>
            <person name="Ly B.V."/>
            <person name="Zhou Z."/>
            <person name="Ren Y."/>
            <person name="Wang J."/>
            <person name="Galperin M.Y."/>
            <person name="Omelchenko M.V."/>
            <person name="Wolf Y.I."/>
            <person name="Yutin N."/>
            <person name="Koonin E.V."/>
            <person name="Stott M.B."/>
            <person name="Mountain B.W."/>
            <person name="Crowe M.A."/>
            <person name="Smirnova A.V."/>
            <person name="Dunfield P.F."/>
            <person name="Feng L."/>
            <person name="Wang L."/>
            <person name="Alam M."/>
        </authorList>
    </citation>
    <scope>NUCLEOTIDE SEQUENCE [LARGE SCALE GENOMIC DNA]</scope>
    <source>
        <strain evidence="2">Isolate V4</strain>
    </source>
</reference>